<dbReference type="RefSeq" id="WP_005637603.1">
    <property type="nucleotide sequence ID" value="NZ_BAABYG010000001.1"/>
</dbReference>
<evidence type="ECO:0000256" key="1">
    <source>
        <dbReference type="ARBA" id="ARBA00023125"/>
    </source>
</evidence>
<dbReference type="Proteomes" id="UP000482671">
    <property type="component" value="Unassembled WGS sequence"/>
</dbReference>
<dbReference type="InterPro" id="IPR041607">
    <property type="entry name" value="HU-HIG"/>
</dbReference>
<reference evidence="10 11" key="1">
    <citation type="submission" date="2018-08" db="EMBL/GenBank/DDBJ databases">
        <title>A genome reference for cultivated species of the human gut microbiota.</title>
        <authorList>
            <person name="Zou Y."/>
            <person name="Xue W."/>
            <person name="Luo G."/>
        </authorList>
    </citation>
    <scope>NUCLEOTIDE SEQUENCE [LARGE SCALE GENOMIC DNA]</scope>
    <source>
        <strain evidence="9 10">AM16-50</strain>
        <strain evidence="8 12">AM34-17</strain>
        <strain evidence="7 11">AM50-15</strain>
    </source>
</reference>
<dbReference type="InterPro" id="IPR010992">
    <property type="entry name" value="IHF-like_DNA-bd_dom_sf"/>
</dbReference>
<accession>A0A354MIM5</accession>
<evidence type="ECO:0000313" key="3">
    <source>
        <dbReference type="EMBL" id="GKH72891.1"/>
    </source>
</evidence>
<dbReference type="Pfam" id="PF18291">
    <property type="entry name" value="HU-HIG"/>
    <property type="match status" value="1"/>
</dbReference>
<dbReference type="GeneID" id="93410157"/>
<dbReference type="SUPFAM" id="SSF47729">
    <property type="entry name" value="IHF-like DNA-binding proteins"/>
    <property type="match status" value="1"/>
</dbReference>
<evidence type="ECO:0000313" key="13">
    <source>
        <dbReference type="Proteomes" id="UP000434916"/>
    </source>
</evidence>
<dbReference type="STRING" id="46503.ERS852463_01505"/>
<comment type="caution">
    <text evidence="9">The sequence shown here is derived from an EMBL/GenBank/DDBJ whole genome shotgun (WGS) entry which is preliminary data.</text>
</comment>
<evidence type="ECO:0000313" key="11">
    <source>
        <dbReference type="Proteomes" id="UP000285173"/>
    </source>
</evidence>
<gene>
    <name evidence="3" type="ORF">CE91St3_27540</name>
    <name evidence="9" type="ORF">DW191_00480</name>
    <name evidence="8" type="ORF">DW828_08020</name>
    <name evidence="7" type="ORF">DW986_12240</name>
    <name evidence="4" type="ORF">GMD82_02620</name>
    <name evidence="5" type="ORF">GMD92_10470</name>
    <name evidence="6" type="ORF">GME02_13950</name>
</gene>
<feature type="domain" description="HU" evidence="2">
    <location>
        <begin position="1"/>
        <end position="127"/>
    </location>
</feature>
<dbReference type="EMBL" id="QSEF01000016">
    <property type="protein sequence ID" value="RGZ46761.1"/>
    <property type="molecule type" value="Genomic_DNA"/>
</dbReference>
<dbReference type="Proteomes" id="UP000285173">
    <property type="component" value="Unassembled WGS sequence"/>
</dbReference>
<evidence type="ECO:0000313" key="7">
    <source>
        <dbReference type="EMBL" id="RGZ46761.1"/>
    </source>
</evidence>
<name>A0A354MIM5_9BACT</name>
<dbReference type="EMBL" id="QRKC01000001">
    <property type="protein sequence ID" value="RHH79655.1"/>
    <property type="molecule type" value="Genomic_DNA"/>
</dbReference>
<evidence type="ECO:0000313" key="8">
    <source>
        <dbReference type="EMBL" id="RHC86612.1"/>
    </source>
</evidence>
<dbReference type="Proteomes" id="UP000283732">
    <property type="component" value="Unassembled WGS sequence"/>
</dbReference>
<protein>
    <recommendedName>
        <fullName evidence="2">HU domain-containing protein</fullName>
    </recommendedName>
</protein>
<dbReference type="GO" id="GO:0003677">
    <property type="term" value="F:DNA binding"/>
    <property type="evidence" value="ECO:0007669"/>
    <property type="project" value="UniProtKB-KW"/>
</dbReference>
<evidence type="ECO:0000313" key="4">
    <source>
        <dbReference type="EMBL" id="MTU38423.1"/>
    </source>
</evidence>
<evidence type="ECO:0000313" key="5">
    <source>
        <dbReference type="EMBL" id="MTU69490.1"/>
    </source>
</evidence>
<evidence type="ECO:0000313" key="12">
    <source>
        <dbReference type="Proteomes" id="UP000286260"/>
    </source>
</evidence>
<dbReference type="EMBL" id="WNCN01000003">
    <property type="protein sequence ID" value="MTU38423.1"/>
    <property type="molecule type" value="Genomic_DNA"/>
</dbReference>
<keyword evidence="1" id="KW-0238">DNA-binding</keyword>
<evidence type="ECO:0000313" key="6">
    <source>
        <dbReference type="EMBL" id="MTV02730.1"/>
    </source>
</evidence>
<dbReference type="EMBL" id="QSII01000008">
    <property type="protein sequence ID" value="RHC86612.1"/>
    <property type="molecule type" value="Genomic_DNA"/>
</dbReference>
<dbReference type="Proteomes" id="UP000434916">
    <property type="component" value="Unassembled WGS sequence"/>
</dbReference>
<dbReference type="EMBL" id="WNDD01000015">
    <property type="protein sequence ID" value="MTV02730.1"/>
    <property type="molecule type" value="Genomic_DNA"/>
</dbReference>
<dbReference type="AlphaFoldDB" id="A0A354MIM5"/>
<evidence type="ECO:0000313" key="15">
    <source>
        <dbReference type="Proteomes" id="UP000482671"/>
    </source>
</evidence>
<evidence type="ECO:0000259" key="2">
    <source>
        <dbReference type="Pfam" id="PF18291"/>
    </source>
</evidence>
<evidence type="ECO:0000313" key="10">
    <source>
        <dbReference type="Proteomes" id="UP000283732"/>
    </source>
</evidence>
<reference evidence="13 14" key="2">
    <citation type="journal article" date="2019" name="Nat. Med.">
        <title>A library of human gut bacterial isolates paired with longitudinal multiomics data enables mechanistic microbiome research.</title>
        <authorList>
            <person name="Poyet M."/>
            <person name="Groussin M."/>
            <person name="Gibbons S.M."/>
            <person name="Avila-Pacheco J."/>
            <person name="Jiang X."/>
            <person name="Kearney S.M."/>
            <person name="Perrotta A.R."/>
            <person name="Berdy B."/>
            <person name="Zhao S."/>
            <person name="Lieberman T.D."/>
            <person name="Swanson P.K."/>
            <person name="Smith M."/>
            <person name="Roesemann S."/>
            <person name="Alexander J.E."/>
            <person name="Rich S.A."/>
            <person name="Livny J."/>
            <person name="Vlamakis H."/>
            <person name="Clish C."/>
            <person name="Bullock K."/>
            <person name="Deik A."/>
            <person name="Scott J."/>
            <person name="Pierce K.A."/>
            <person name="Xavier R.J."/>
            <person name="Alm E.J."/>
        </authorList>
    </citation>
    <scope>NUCLEOTIDE SEQUENCE [LARGE SCALE GENOMIC DNA]</scope>
    <source>
        <strain evidence="6 15">BIOML-A11</strain>
        <strain evidence="5 14">BIOML-A16</strain>
        <strain evidence="4 13">BIOML-A29</strain>
    </source>
</reference>
<organism evidence="9 10">
    <name type="scientific">Parabacteroides merdae</name>
    <dbReference type="NCBI Taxonomy" id="46503"/>
    <lineage>
        <taxon>Bacteria</taxon>
        <taxon>Pseudomonadati</taxon>
        <taxon>Bacteroidota</taxon>
        <taxon>Bacteroidia</taxon>
        <taxon>Bacteroidales</taxon>
        <taxon>Tannerellaceae</taxon>
        <taxon>Parabacteroides</taxon>
    </lineage>
</organism>
<evidence type="ECO:0000313" key="14">
    <source>
        <dbReference type="Proteomes" id="UP000448908"/>
    </source>
</evidence>
<evidence type="ECO:0000313" key="9">
    <source>
        <dbReference type="EMBL" id="RHH79655.1"/>
    </source>
</evidence>
<proteinExistence type="predicted"/>
<dbReference type="Proteomes" id="UP000286260">
    <property type="component" value="Unassembled WGS sequence"/>
</dbReference>
<dbReference type="Proteomes" id="UP001055114">
    <property type="component" value="Unassembled WGS sequence"/>
</dbReference>
<reference evidence="3" key="3">
    <citation type="submission" date="2022-01" db="EMBL/GenBank/DDBJ databases">
        <title>Novel bile acid biosynthetic pathways are enriched in the microbiome of centenarians.</title>
        <authorList>
            <person name="Sato Y."/>
            <person name="Atarashi K."/>
            <person name="Plichta R.D."/>
            <person name="Arai Y."/>
            <person name="Sasajima S."/>
            <person name="Kearney M.S."/>
            <person name="Suda W."/>
            <person name="Takeshita K."/>
            <person name="Sasaki T."/>
            <person name="Okamoto S."/>
            <person name="Skelly N.A."/>
            <person name="Okamura Y."/>
            <person name="Vlamakis H."/>
            <person name="Li Y."/>
            <person name="Tanoue T."/>
            <person name="Takei H."/>
            <person name="Nittono H."/>
            <person name="Narushima S."/>
            <person name="Irie J."/>
            <person name="Itoh H."/>
            <person name="Moriya K."/>
            <person name="Sugiura Y."/>
            <person name="Suematsu M."/>
            <person name="Moritoki N."/>
            <person name="Shibata S."/>
            <person name="Littman R.D."/>
            <person name="Fischbach A.M."/>
            <person name="Uwamino Y."/>
            <person name="Inoue T."/>
            <person name="Honda A."/>
            <person name="Hattori M."/>
            <person name="Murai T."/>
            <person name="Xavier J.R."/>
            <person name="Hirose N."/>
            <person name="Honda K."/>
        </authorList>
    </citation>
    <scope>NUCLEOTIDE SEQUENCE</scope>
    <source>
        <strain evidence="3">CE91-St3</strain>
    </source>
</reference>
<dbReference type="EMBL" id="BQNZ01000002">
    <property type="protein sequence ID" value="GKH72891.1"/>
    <property type="molecule type" value="Genomic_DNA"/>
</dbReference>
<sequence length="131" mass="15533">MSIQYRFVPIYDNLNEDSEKVTGFYPKVVSRGTINKERMFEEISHGSSSLRSELARSWMLMEDYIIDRLKDGYDVCLNDFCTFGISAKYRRVDRINEIRAESIFVKGMHVRTSEVVNKKLKWARFERESEK</sequence>
<dbReference type="EMBL" id="WNDA01000014">
    <property type="protein sequence ID" value="MTU69490.1"/>
    <property type="molecule type" value="Genomic_DNA"/>
</dbReference>
<dbReference type="OrthoDB" id="1094640at2"/>
<keyword evidence="13" id="KW-1185">Reference proteome</keyword>
<dbReference type="Proteomes" id="UP000448908">
    <property type="component" value="Unassembled WGS sequence"/>
</dbReference>